<dbReference type="Proteomes" id="UP000693738">
    <property type="component" value="Unassembled WGS sequence"/>
</dbReference>
<reference evidence="1" key="1">
    <citation type="submission" date="2021-05" db="EMBL/GenBank/DDBJ databases">
        <authorList>
            <person name="Khan N."/>
        </authorList>
    </citation>
    <scope>NUCLEOTIDE SEQUENCE</scope>
</reference>
<accession>A0A8J2N9X9</accession>
<proteinExistence type="predicted"/>
<evidence type="ECO:0000313" key="1">
    <source>
        <dbReference type="EMBL" id="CAG7556463.1"/>
    </source>
</evidence>
<organism evidence="1 2">
    <name type="scientific">Fusarium equiseti</name>
    <name type="common">Fusarium scirpi</name>
    <dbReference type="NCBI Taxonomy" id="61235"/>
    <lineage>
        <taxon>Eukaryota</taxon>
        <taxon>Fungi</taxon>
        <taxon>Dikarya</taxon>
        <taxon>Ascomycota</taxon>
        <taxon>Pezizomycotina</taxon>
        <taxon>Sordariomycetes</taxon>
        <taxon>Hypocreomycetidae</taxon>
        <taxon>Hypocreales</taxon>
        <taxon>Nectriaceae</taxon>
        <taxon>Fusarium</taxon>
        <taxon>Fusarium incarnatum-equiseti species complex</taxon>
    </lineage>
</organism>
<dbReference type="AlphaFoldDB" id="A0A8J2N9X9"/>
<comment type="caution">
    <text evidence="1">The sequence shown here is derived from an EMBL/GenBank/DDBJ whole genome shotgun (WGS) entry which is preliminary data.</text>
</comment>
<name>A0A8J2N9X9_FUSEQ</name>
<evidence type="ECO:0000313" key="2">
    <source>
        <dbReference type="Proteomes" id="UP000693738"/>
    </source>
</evidence>
<sequence>MTFPAALPIRRRPSSFEVINNHEARFATAKYHTNPGAECDMKLLALHLLSALCSPDYRRVFLLHTRDRIQMRPAIICKESNVADQRGGVHRPILLFDNNLAHPGGSKNRAAVDRDRNLSTTMIKTTATHVLDRRARALPTGRLILIVDDTTT</sequence>
<dbReference type="EMBL" id="CAJSTJ010000099">
    <property type="protein sequence ID" value="CAG7556463.1"/>
    <property type="molecule type" value="Genomic_DNA"/>
</dbReference>
<gene>
    <name evidence="1" type="ORF">FEQUK3_LOCUS2185</name>
</gene>
<protein>
    <submittedName>
        <fullName evidence="1">Uncharacterized protein</fullName>
    </submittedName>
</protein>